<keyword evidence="4" id="KW-1185">Reference proteome</keyword>
<dbReference type="PANTHER" id="PTHR22911:SF137">
    <property type="entry name" value="SOLUTE CARRIER FAMILY 35 MEMBER G2-RELATED"/>
    <property type="match status" value="1"/>
</dbReference>
<keyword evidence="1" id="KW-1133">Transmembrane helix</keyword>
<feature type="transmembrane region" description="Helical" evidence="1">
    <location>
        <begin position="32"/>
        <end position="51"/>
    </location>
</feature>
<sequence>MFAFLAAFGFSFKAIFVKLAYASATVDAVTLLTLRMVFCIPFVLLAAIPAIRRFPSLPARDKALLLVLGVLGYYGSSMLDFYGLQYISAGLERLILFTYPTITIAIGIVFMGKKADARILLAAALSYGGIAIAFLHDASQSRDVGTVLLGAGFVFACAVLYAFYNAGSEVAIRRMGAHQFSLLAILIATGAILLHFVLARPLATLWLPWPVYGYSVGMALFSTILPIFWQSISIRHIGAERSVLIGTLGPALTLLFGWWLLHEPISLAQLAGTALVMAGVLLASYQAKPALALPENPA</sequence>
<feature type="transmembrane region" description="Helical" evidence="1">
    <location>
        <begin position="241"/>
        <end position="261"/>
    </location>
</feature>
<dbReference type="EMBL" id="JACERN010000033">
    <property type="protein sequence ID" value="MBA4709327.1"/>
    <property type="molecule type" value="Genomic_DNA"/>
</dbReference>
<reference evidence="3 4" key="1">
    <citation type="submission" date="2020-07" db="EMBL/GenBank/DDBJ databases">
        <title>Draft genome sequence of violacein-producing bacteria and related species.</title>
        <authorList>
            <person name="Wilson H.S."/>
            <person name="De Leon M.E."/>
        </authorList>
    </citation>
    <scope>NUCLEOTIDE SEQUENCE [LARGE SCALE GENOMIC DNA]</scope>
    <source>
        <strain evidence="3 4">HSC-21Su07</strain>
    </source>
</reference>
<keyword evidence="1" id="KW-0812">Transmembrane</keyword>
<protein>
    <submittedName>
        <fullName evidence="3">DMT family transporter</fullName>
    </submittedName>
</protein>
<organism evidence="3 4">
    <name type="scientific">Aquitalea aquatica</name>
    <dbReference type="NCBI Taxonomy" id="3044273"/>
    <lineage>
        <taxon>Bacteria</taxon>
        <taxon>Pseudomonadati</taxon>
        <taxon>Pseudomonadota</taxon>
        <taxon>Betaproteobacteria</taxon>
        <taxon>Neisseriales</taxon>
        <taxon>Chromobacteriaceae</taxon>
        <taxon>Aquitalea</taxon>
    </lineage>
</organism>
<proteinExistence type="predicted"/>
<dbReference type="Pfam" id="PF00892">
    <property type="entry name" value="EamA"/>
    <property type="match status" value="2"/>
</dbReference>
<name>A0A838YA05_9NEIS</name>
<feature type="transmembrane region" description="Helical" evidence="1">
    <location>
        <begin position="144"/>
        <end position="164"/>
    </location>
</feature>
<dbReference type="InterPro" id="IPR000620">
    <property type="entry name" value="EamA_dom"/>
</dbReference>
<feature type="transmembrane region" description="Helical" evidence="1">
    <location>
        <begin position="267"/>
        <end position="285"/>
    </location>
</feature>
<evidence type="ECO:0000259" key="2">
    <source>
        <dbReference type="Pfam" id="PF00892"/>
    </source>
</evidence>
<dbReference type="Gene3D" id="1.10.3730.20">
    <property type="match status" value="1"/>
</dbReference>
<evidence type="ECO:0000313" key="4">
    <source>
        <dbReference type="Proteomes" id="UP000545606"/>
    </source>
</evidence>
<feature type="domain" description="EamA" evidence="2">
    <location>
        <begin position="149"/>
        <end position="284"/>
    </location>
</feature>
<feature type="transmembrane region" description="Helical" evidence="1">
    <location>
        <begin position="176"/>
        <end position="199"/>
    </location>
</feature>
<gene>
    <name evidence="3" type="ORF">H2Z84_13175</name>
</gene>
<dbReference type="AlphaFoldDB" id="A0A838YA05"/>
<evidence type="ECO:0000313" key="3">
    <source>
        <dbReference type="EMBL" id="MBA4709327.1"/>
    </source>
</evidence>
<dbReference type="SUPFAM" id="SSF103481">
    <property type="entry name" value="Multidrug resistance efflux transporter EmrE"/>
    <property type="match status" value="2"/>
</dbReference>
<accession>A0A838YA05</accession>
<comment type="caution">
    <text evidence="3">The sequence shown here is derived from an EMBL/GenBank/DDBJ whole genome shotgun (WGS) entry which is preliminary data.</text>
</comment>
<feature type="transmembrane region" description="Helical" evidence="1">
    <location>
        <begin position="211"/>
        <end position="229"/>
    </location>
</feature>
<dbReference type="InterPro" id="IPR037185">
    <property type="entry name" value="EmrE-like"/>
</dbReference>
<keyword evidence="1" id="KW-0472">Membrane</keyword>
<feature type="transmembrane region" description="Helical" evidence="1">
    <location>
        <begin position="119"/>
        <end position="138"/>
    </location>
</feature>
<dbReference type="PANTHER" id="PTHR22911">
    <property type="entry name" value="ACYL-MALONYL CONDENSING ENZYME-RELATED"/>
    <property type="match status" value="1"/>
</dbReference>
<feature type="transmembrane region" description="Helical" evidence="1">
    <location>
        <begin position="94"/>
        <end position="112"/>
    </location>
</feature>
<dbReference type="GO" id="GO:0016020">
    <property type="term" value="C:membrane"/>
    <property type="evidence" value="ECO:0007669"/>
    <property type="project" value="InterPro"/>
</dbReference>
<dbReference type="Proteomes" id="UP000545606">
    <property type="component" value="Unassembled WGS sequence"/>
</dbReference>
<evidence type="ECO:0000256" key="1">
    <source>
        <dbReference type="SAM" id="Phobius"/>
    </source>
</evidence>
<feature type="transmembrane region" description="Helical" evidence="1">
    <location>
        <begin position="63"/>
        <end position="82"/>
    </location>
</feature>
<feature type="domain" description="EamA" evidence="2">
    <location>
        <begin position="2"/>
        <end position="134"/>
    </location>
</feature>